<evidence type="ECO:0000313" key="8">
    <source>
        <dbReference type="EMBL" id="CAB3404515.1"/>
    </source>
</evidence>
<dbReference type="InterPro" id="IPR026767">
    <property type="entry name" value="Tmem151"/>
</dbReference>
<evidence type="ECO:0000256" key="1">
    <source>
        <dbReference type="ARBA" id="ARBA00004141"/>
    </source>
</evidence>
<gene>
    <name evidence="8" type="ORF">CBOVIS_LOCUS6835</name>
</gene>
<accession>A0A8S1EWU8</accession>
<keyword evidence="4 7" id="KW-1133">Transmembrane helix</keyword>
<comment type="similarity">
    <text evidence="2">Belongs to the TMEM151 family.</text>
</comment>
<dbReference type="AlphaFoldDB" id="A0A8S1EWU8"/>
<evidence type="ECO:0000256" key="7">
    <source>
        <dbReference type="SAM" id="Phobius"/>
    </source>
</evidence>
<dbReference type="PANTHER" id="PTHR31893:SF5">
    <property type="entry name" value="TRANSMEMBRANE PROTEIN 151 HOMOLOG"/>
    <property type="match status" value="1"/>
</dbReference>
<comment type="caution">
    <text evidence="8">The sequence shown here is derived from an EMBL/GenBank/DDBJ whole genome shotgun (WGS) entry which is preliminary data.</text>
</comment>
<dbReference type="Proteomes" id="UP000494206">
    <property type="component" value="Unassembled WGS sequence"/>
</dbReference>
<evidence type="ECO:0000256" key="3">
    <source>
        <dbReference type="ARBA" id="ARBA00022692"/>
    </source>
</evidence>
<evidence type="ECO:0000256" key="5">
    <source>
        <dbReference type="ARBA" id="ARBA00023136"/>
    </source>
</evidence>
<evidence type="ECO:0000256" key="4">
    <source>
        <dbReference type="ARBA" id="ARBA00022989"/>
    </source>
</evidence>
<dbReference type="PANTHER" id="PTHR31893">
    <property type="entry name" value="TRANSMEMBRANE PROTEIN 151 HOMOLOG"/>
    <property type="match status" value="1"/>
</dbReference>
<feature type="transmembrane region" description="Helical" evidence="7">
    <location>
        <begin position="71"/>
        <end position="92"/>
    </location>
</feature>
<evidence type="ECO:0008006" key="10">
    <source>
        <dbReference type="Google" id="ProtNLM"/>
    </source>
</evidence>
<evidence type="ECO:0000256" key="6">
    <source>
        <dbReference type="SAM" id="MobiDB-lite"/>
    </source>
</evidence>
<feature type="region of interest" description="Disordered" evidence="6">
    <location>
        <begin position="498"/>
        <end position="527"/>
    </location>
</feature>
<organism evidence="8 9">
    <name type="scientific">Caenorhabditis bovis</name>
    <dbReference type="NCBI Taxonomy" id="2654633"/>
    <lineage>
        <taxon>Eukaryota</taxon>
        <taxon>Metazoa</taxon>
        <taxon>Ecdysozoa</taxon>
        <taxon>Nematoda</taxon>
        <taxon>Chromadorea</taxon>
        <taxon>Rhabditida</taxon>
        <taxon>Rhabditina</taxon>
        <taxon>Rhabditomorpha</taxon>
        <taxon>Rhabditoidea</taxon>
        <taxon>Rhabditidae</taxon>
        <taxon>Peloderinae</taxon>
        <taxon>Caenorhabditis</taxon>
    </lineage>
</organism>
<dbReference type="GO" id="GO:0016020">
    <property type="term" value="C:membrane"/>
    <property type="evidence" value="ECO:0007669"/>
    <property type="project" value="UniProtKB-SubCell"/>
</dbReference>
<comment type="subcellular location">
    <subcellularLocation>
        <location evidence="1">Membrane</location>
        <topology evidence="1">Multi-pass membrane protein</topology>
    </subcellularLocation>
</comment>
<feature type="transmembrane region" description="Helical" evidence="7">
    <location>
        <begin position="254"/>
        <end position="273"/>
    </location>
</feature>
<name>A0A8S1EWU8_9PELO</name>
<feature type="transmembrane region" description="Helical" evidence="7">
    <location>
        <begin position="30"/>
        <end position="51"/>
    </location>
</feature>
<proteinExistence type="inferred from homology"/>
<evidence type="ECO:0000313" key="9">
    <source>
        <dbReference type="Proteomes" id="UP000494206"/>
    </source>
</evidence>
<keyword evidence="9" id="KW-1185">Reference proteome</keyword>
<protein>
    <recommendedName>
        <fullName evidence="10">Transmembrane protein 151 homolog</fullName>
    </recommendedName>
</protein>
<dbReference type="Pfam" id="PF14857">
    <property type="entry name" value="TMEM151"/>
    <property type="match status" value="1"/>
</dbReference>
<dbReference type="OrthoDB" id="190434at2759"/>
<reference evidence="8 9" key="1">
    <citation type="submission" date="2020-04" db="EMBL/GenBank/DDBJ databases">
        <authorList>
            <person name="Laetsch R D."/>
            <person name="Stevens L."/>
            <person name="Kumar S."/>
            <person name="Blaxter L. M."/>
        </authorList>
    </citation>
    <scope>NUCLEOTIDE SEQUENCE [LARGE SCALE GENOMIC DNA]</scope>
</reference>
<keyword evidence="3 7" id="KW-0812">Transmembrane</keyword>
<dbReference type="EMBL" id="CADEPM010000004">
    <property type="protein sequence ID" value="CAB3404515.1"/>
    <property type="molecule type" value="Genomic_DNA"/>
</dbReference>
<keyword evidence="5 7" id="KW-0472">Membrane</keyword>
<evidence type="ECO:0000256" key="2">
    <source>
        <dbReference type="ARBA" id="ARBA00009583"/>
    </source>
</evidence>
<sequence length="527" mass="60579">MAGTADIDHIARPKRPNIFRVLRRTGYGKCLLCSILLFLCITYGSFCHIKHDAYSGNQPLLIYQHGPCAQGYNFVPIVFGLMLYIVYIMECWHSRTKIINMKKVRVEDAMDYIKSLCSSPPIVWWKSVCYHYMRKTRQVTRYRNGDAVPATQVYYERMNSHQAGSMFIYDVCGYKDISKTIVDIEKYRVTRIRLSRSFVFANMQAANEFEEQRTRFFNDNETKDDYMEVREGMDLADVGFVDEILAFNKPTPPWFLHPIVFWLFSLFLLSWPLRIYTEWRTAILPFQVVKLFGTHYLSPSSGNYTGPLTRTSTMDTVELEALLRREQHFVVPSYSEVMLMQNTISNSRTAFAPSRLRELNLIHARPLVSSTNEHIVFQNYGATDCENGNLPSTATTSRQPIRTSQSMNFAQEIGDSNSRGLMRAVPRRSGTGRSLSISGISAWSNGYREIGSEDGQFLIERDEPPPPYEVALRMCAPIYERLRRSISSRIASISQLSLKEPKQITAKSNSNNNNDNNNNNNDDEDEP</sequence>
<feature type="compositionally biased region" description="Low complexity" evidence="6">
    <location>
        <begin position="508"/>
        <end position="520"/>
    </location>
</feature>